<evidence type="ECO:0000313" key="1">
    <source>
        <dbReference type="EMBL" id="EMQ94688.1"/>
    </source>
</evidence>
<name>M7N899_9FLAO</name>
<dbReference type="Proteomes" id="UP000012024">
    <property type="component" value="Unassembled WGS sequence"/>
</dbReference>
<organism evidence="1 2">
    <name type="scientific">Xanthomarina gelatinilytica</name>
    <dbReference type="NCBI Taxonomy" id="1137281"/>
    <lineage>
        <taxon>Bacteria</taxon>
        <taxon>Pseudomonadati</taxon>
        <taxon>Bacteroidota</taxon>
        <taxon>Flavobacteriia</taxon>
        <taxon>Flavobacteriales</taxon>
        <taxon>Flavobacteriaceae</taxon>
        <taxon>Xanthomarina</taxon>
    </lineage>
</organism>
<accession>M7N899</accession>
<gene>
    <name evidence="1" type="ORF">D778_00642</name>
</gene>
<proteinExistence type="predicted"/>
<protein>
    <submittedName>
        <fullName evidence="1">Uncharacterized protein</fullName>
    </submittedName>
</protein>
<evidence type="ECO:0000313" key="2">
    <source>
        <dbReference type="Proteomes" id="UP000012024"/>
    </source>
</evidence>
<keyword evidence="2" id="KW-1185">Reference proteome</keyword>
<reference evidence="1 2" key="1">
    <citation type="submission" date="2012-12" db="EMBL/GenBank/DDBJ databases">
        <title>Genome assembly of Formosa sp. AK20.</title>
        <authorList>
            <person name="Kumar R."/>
            <person name="Khatri I."/>
            <person name="Vaidya B."/>
            <person name="Subramanian S."/>
            <person name="Pinnaka A."/>
        </authorList>
    </citation>
    <scope>NUCLEOTIDE SEQUENCE [LARGE SCALE GENOMIC DNA]</scope>
    <source>
        <strain evidence="1 2">AK20</strain>
    </source>
</reference>
<dbReference type="EMBL" id="ANLA01000015">
    <property type="protein sequence ID" value="EMQ94688.1"/>
    <property type="molecule type" value="Genomic_DNA"/>
</dbReference>
<sequence>MSAHNLHASLVNGLSATINFMHIKQASIHWAQQFGQALWLSIGAILVKQF</sequence>
<dbReference type="RefSeq" id="WP_007650371.1">
    <property type="nucleotide sequence ID" value="NZ_JBLWVC010000018.1"/>
</dbReference>
<comment type="caution">
    <text evidence="1">The sequence shown here is derived from an EMBL/GenBank/DDBJ whole genome shotgun (WGS) entry which is preliminary data.</text>
</comment>
<dbReference type="AlphaFoldDB" id="M7N899"/>